<dbReference type="InterPro" id="IPR013823">
    <property type="entry name" value="Ribosomal_bL12_C"/>
</dbReference>
<dbReference type="Gene3D" id="3.30.1390.10">
    <property type="match status" value="1"/>
</dbReference>
<dbReference type="AlphaFoldDB" id="A0A0H5RWB5"/>
<keyword evidence="3" id="KW-1185">Reference proteome</keyword>
<sequence length="91" mass="10037">MGLFRGNDESSNDLRRRVEELERRVAALERAASAAGHPVSLPPTGQPSEMMASQMVRQLALQGQKIAAIKLLRDETGLRLKEAKDIVDRLA</sequence>
<feature type="domain" description="Large ribosomal subunit protein bL12 C-terminal" evidence="1">
    <location>
        <begin position="62"/>
        <end position="89"/>
    </location>
</feature>
<dbReference type="SUPFAM" id="SSF54736">
    <property type="entry name" value="ClpS-like"/>
    <property type="match status" value="1"/>
</dbReference>
<proteinExistence type="predicted"/>
<dbReference type="InterPro" id="IPR014719">
    <property type="entry name" value="Ribosomal_bL12_C/ClpS-like"/>
</dbReference>
<name>A0A0H5RWB5_9MYCO</name>
<gene>
    <name evidence="2" type="ORF">BN2156_05007</name>
</gene>
<dbReference type="OrthoDB" id="3298842at2"/>
<dbReference type="Proteomes" id="UP000199147">
    <property type="component" value="Unassembled WGS sequence"/>
</dbReference>
<dbReference type="STRING" id="146018.BN2156_05007"/>
<keyword evidence="2" id="KW-0689">Ribosomal protein</keyword>
<dbReference type="EMBL" id="CWKH01000003">
    <property type="protein sequence ID" value="CRZ18106.1"/>
    <property type="molecule type" value="Genomic_DNA"/>
</dbReference>
<dbReference type="GO" id="GO:0005840">
    <property type="term" value="C:ribosome"/>
    <property type="evidence" value="ECO:0007669"/>
    <property type="project" value="UniProtKB-KW"/>
</dbReference>
<organism evidence="2 3">
    <name type="scientific">Mycolicibacterium neworleansense</name>
    <dbReference type="NCBI Taxonomy" id="146018"/>
    <lineage>
        <taxon>Bacteria</taxon>
        <taxon>Bacillati</taxon>
        <taxon>Actinomycetota</taxon>
        <taxon>Actinomycetes</taxon>
        <taxon>Mycobacteriales</taxon>
        <taxon>Mycobacteriaceae</taxon>
        <taxon>Mycolicibacterium</taxon>
    </lineage>
</organism>
<keyword evidence="2" id="KW-0687">Ribonucleoprotein</keyword>
<evidence type="ECO:0000313" key="2">
    <source>
        <dbReference type="EMBL" id="CRZ18106.1"/>
    </source>
</evidence>
<evidence type="ECO:0000259" key="1">
    <source>
        <dbReference type="Pfam" id="PF00542"/>
    </source>
</evidence>
<evidence type="ECO:0000313" key="3">
    <source>
        <dbReference type="Proteomes" id="UP000199147"/>
    </source>
</evidence>
<accession>A0A0H5RWB5</accession>
<dbReference type="GO" id="GO:0003735">
    <property type="term" value="F:structural constituent of ribosome"/>
    <property type="evidence" value="ECO:0007669"/>
    <property type="project" value="InterPro"/>
</dbReference>
<dbReference type="Pfam" id="PF00542">
    <property type="entry name" value="Ribosomal_L12"/>
    <property type="match status" value="1"/>
</dbReference>
<dbReference type="RefSeq" id="WP_090517709.1">
    <property type="nucleotide sequence ID" value="NZ_CWKH01000003.1"/>
</dbReference>
<protein>
    <submittedName>
        <fullName evidence="2">50S ribosomal protein L12</fullName>
    </submittedName>
</protein>
<dbReference type="GO" id="GO:0006412">
    <property type="term" value="P:translation"/>
    <property type="evidence" value="ECO:0007669"/>
    <property type="project" value="InterPro"/>
</dbReference>
<reference evidence="3" key="1">
    <citation type="submission" date="2015-07" db="EMBL/GenBank/DDBJ databases">
        <authorList>
            <person name="Urmite Genomes"/>
        </authorList>
    </citation>
    <scope>NUCLEOTIDE SEQUENCE [LARGE SCALE GENOMIC DNA]</scope>
    <source>
        <strain evidence="3">type strain: ATCC 49404</strain>
    </source>
</reference>